<keyword evidence="2" id="KW-0813">Transport</keyword>
<dbReference type="RefSeq" id="XP_013259337.1">
    <property type="nucleotide sequence ID" value="XM_013403883.1"/>
</dbReference>
<dbReference type="AlphaFoldDB" id="A0A072PAH5"/>
<evidence type="ECO:0000256" key="4">
    <source>
        <dbReference type="ARBA" id="ARBA00022989"/>
    </source>
</evidence>
<keyword evidence="8" id="KW-1185">Reference proteome</keyword>
<evidence type="ECO:0000256" key="2">
    <source>
        <dbReference type="ARBA" id="ARBA00022448"/>
    </source>
</evidence>
<dbReference type="HOGENOM" id="CLU_2885780_0_0_1"/>
<keyword evidence="4 6" id="KW-1133">Transmembrane helix</keyword>
<evidence type="ECO:0000256" key="6">
    <source>
        <dbReference type="SAM" id="Phobius"/>
    </source>
</evidence>
<dbReference type="InterPro" id="IPR036259">
    <property type="entry name" value="MFS_trans_sf"/>
</dbReference>
<keyword evidence="5 6" id="KW-0472">Membrane</keyword>
<dbReference type="PANTHER" id="PTHR43791:SF85">
    <property type="entry name" value="TRANSPORTER, PUTATIVE (AFU_ORTHOLOGUE AFUA_6G00710)-RELATED"/>
    <property type="match status" value="1"/>
</dbReference>
<dbReference type="STRING" id="1182545.A0A072PAH5"/>
<sequence>MLGLAEGGMLPGINLYLSMFYRRDELQLRIAMFYSAASLSGAFSGLLAAAISKLDGMAGLAAW</sequence>
<evidence type="ECO:0000256" key="5">
    <source>
        <dbReference type="ARBA" id="ARBA00023136"/>
    </source>
</evidence>
<comment type="subcellular location">
    <subcellularLocation>
        <location evidence="1">Membrane</location>
        <topology evidence="1">Multi-pass membrane protein</topology>
    </subcellularLocation>
</comment>
<evidence type="ECO:0000256" key="3">
    <source>
        <dbReference type="ARBA" id="ARBA00022692"/>
    </source>
</evidence>
<dbReference type="SUPFAM" id="SSF103473">
    <property type="entry name" value="MFS general substrate transporter"/>
    <property type="match status" value="1"/>
</dbReference>
<reference evidence="7 8" key="1">
    <citation type="submission" date="2013-03" db="EMBL/GenBank/DDBJ databases">
        <title>The Genome Sequence of Exophiala aquamarina CBS 119918.</title>
        <authorList>
            <consortium name="The Broad Institute Genomics Platform"/>
            <person name="Cuomo C."/>
            <person name="de Hoog S."/>
            <person name="Gorbushina A."/>
            <person name="Walker B."/>
            <person name="Young S.K."/>
            <person name="Zeng Q."/>
            <person name="Gargeya S."/>
            <person name="Fitzgerald M."/>
            <person name="Haas B."/>
            <person name="Abouelleil A."/>
            <person name="Allen A.W."/>
            <person name="Alvarado L."/>
            <person name="Arachchi H.M."/>
            <person name="Berlin A.M."/>
            <person name="Chapman S.B."/>
            <person name="Gainer-Dewar J."/>
            <person name="Goldberg J."/>
            <person name="Griggs A."/>
            <person name="Gujja S."/>
            <person name="Hansen M."/>
            <person name="Howarth C."/>
            <person name="Imamovic A."/>
            <person name="Ireland A."/>
            <person name="Larimer J."/>
            <person name="McCowan C."/>
            <person name="Murphy C."/>
            <person name="Pearson M."/>
            <person name="Poon T.W."/>
            <person name="Priest M."/>
            <person name="Roberts A."/>
            <person name="Saif S."/>
            <person name="Shea T."/>
            <person name="Sisk P."/>
            <person name="Sykes S."/>
            <person name="Wortman J."/>
            <person name="Nusbaum C."/>
            <person name="Birren B."/>
        </authorList>
    </citation>
    <scope>NUCLEOTIDE SEQUENCE [LARGE SCALE GENOMIC DNA]</scope>
    <source>
        <strain evidence="7 8">CBS 119918</strain>
    </source>
</reference>
<keyword evidence="3 6" id="KW-0812">Transmembrane</keyword>
<dbReference type="GeneID" id="25281851"/>
<dbReference type="EMBL" id="AMGV01000005">
    <property type="protein sequence ID" value="KEF56747.1"/>
    <property type="molecule type" value="Genomic_DNA"/>
</dbReference>
<evidence type="ECO:0000313" key="8">
    <source>
        <dbReference type="Proteomes" id="UP000027920"/>
    </source>
</evidence>
<accession>A0A072PAH5</accession>
<feature type="transmembrane region" description="Helical" evidence="6">
    <location>
        <begin position="31"/>
        <end position="51"/>
    </location>
</feature>
<dbReference type="OrthoDB" id="9971669at2759"/>
<dbReference type="Gene3D" id="1.20.1250.20">
    <property type="entry name" value="MFS general substrate transporter like domains"/>
    <property type="match status" value="1"/>
</dbReference>
<protein>
    <recommendedName>
        <fullName evidence="9">Major facilitator superfamily (MFS) profile domain-containing protein</fullName>
    </recommendedName>
</protein>
<gene>
    <name evidence="7" type="ORF">A1O9_06937</name>
</gene>
<comment type="caution">
    <text evidence="7">The sequence shown here is derived from an EMBL/GenBank/DDBJ whole genome shotgun (WGS) entry which is preliminary data.</text>
</comment>
<evidence type="ECO:0000256" key="1">
    <source>
        <dbReference type="ARBA" id="ARBA00004141"/>
    </source>
</evidence>
<evidence type="ECO:0008006" key="9">
    <source>
        <dbReference type="Google" id="ProtNLM"/>
    </source>
</evidence>
<dbReference type="Proteomes" id="UP000027920">
    <property type="component" value="Unassembled WGS sequence"/>
</dbReference>
<dbReference type="PANTHER" id="PTHR43791">
    <property type="entry name" value="PERMEASE-RELATED"/>
    <property type="match status" value="1"/>
</dbReference>
<organism evidence="7 8">
    <name type="scientific">Exophiala aquamarina CBS 119918</name>
    <dbReference type="NCBI Taxonomy" id="1182545"/>
    <lineage>
        <taxon>Eukaryota</taxon>
        <taxon>Fungi</taxon>
        <taxon>Dikarya</taxon>
        <taxon>Ascomycota</taxon>
        <taxon>Pezizomycotina</taxon>
        <taxon>Eurotiomycetes</taxon>
        <taxon>Chaetothyriomycetidae</taxon>
        <taxon>Chaetothyriales</taxon>
        <taxon>Herpotrichiellaceae</taxon>
        <taxon>Exophiala</taxon>
    </lineage>
</organism>
<name>A0A072PAH5_9EURO</name>
<dbReference type="VEuPathDB" id="FungiDB:A1O9_06937"/>
<evidence type="ECO:0000313" key="7">
    <source>
        <dbReference type="EMBL" id="KEF56747.1"/>
    </source>
</evidence>
<dbReference type="GO" id="GO:0016020">
    <property type="term" value="C:membrane"/>
    <property type="evidence" value="ECO:0007669"/>
    <property type="project" value="UniProtKB-SubCell"/>
</dbReference>
<proteinExistence type="predicted"/>
<dbReference type="GO" id="GO:0022857">
    <property type="term" value="F:transmembrane transporter activity"/>
    <property type="evidence" value="ECO:0007669"/>
    <property type="project" value="TreeGrafter"/>
</dbReference>